<dbReference type="GO" id="GO:0051607">
    <property type="term" value="P:defense response to virus"/>
    <property type="evidence" value="ECO:0007669"/>
    <property type="project" value="UniProtKB-KW"/>
</dbReference>
<dbReference type="Pfam" id="PF01905">
    <property type="entry name" value="DevR"/>
    <property type="match status" value="1"/>
</dbReference>
<keyword evidence="5" id="KW-1185">Reference proteome</keyword>
<dbReference type="PATRIC" id="fig|69014.16.peg.446"/>
<dbReference type="STRING" id="69014.TK0453"/>
<dbReference type="NCBIfam" id="TIGR01875">
    <property type="entry name" value="cas_MJ0381"/>
    <property type="match status" value="1"/>
</dbReference>
<dbReference type="PANTHER" id="PTHR37459:SF1">
    <property type="entry name" value="CRISPR-ASSOCIATED PROTEIN CAS7_CST2_DEVR"/>
    <property type="match status" value="1"/>
</dbReference>
<dbReference type="HOGENOM" id="CLU_054331_0_0_2"/>
<sequence>MMFLSVGVRFEANVEALNMVETAGNYGKHRRVPYLVEEDGKLKTVYVPAMSGESLAHAYQEHLVREALSAGLPVCDDCQRGEFYKSMDEVHFAPKLFNREEVFESVLANLSEVVDITISVLSSEIEKERNKKKQNEDKIKELEKFRGFMENLVKSEKPRDYILKNLSLASQVFGNYVIKKGILDLPPVKIEDIIVKSCVVEDVGGFLYTGSAPIRRSSAFQVSYALPVKSVALFATSEPQLHARHAQMDASSKKGNASEQMIYYVETGTALYGFTFNLDLDAIGVSAITSKPILDENEIKKRREASLKALFRMLSSSQFGAKLSRFFPVGGITELIVAVTDHPFVVTSPIYDDYIEKTQRRLKVLKSFGEESFLVVAGEEKVPEEALKEAIDYLHEKEAF</sequence>
<name>Q5JGB1_THEKO</name>
<comment type="function">
    <text evidence="2">CRISPR (clustered regularly interspaced short palindromic repeat) is an adaptive immune system that provides protection against mobile genetic elements (viruses, transposable elements and conjugative plasmids). CRISPR clusters contain spacers, sequences complementary to antecedent mobile elements, and target invading nucleic acids. CRISPR clusters are transcribed and processed into CRISPR RNA (crRNA).</text>
</comment>
<evidence type="ECO:0000313" key="4">
    <source>
        <dbReference type="EMBL" id="BAD84642.1"/>
    </source>
</evidence>
<evidence type="ECO:0008006" key="6">
    <source>
        <dbReference type="Google" id="ProtNLM"/>
    </source>
</evidence>
<dbReference type="EMBL" id="AP006878">
    <property type="protein sequence ID" value="BAD84642.1"/>
    <property type="molecule type" value="Genomic_DNA"/>
</dbReference>
<evidence type="ECO:0000256" key="1">
    <source>
        <dbReference type="ARBA" id="ARBA00023118"/>
    </source>
</evidence>
<dbReference type="PhylomeDB" id="Q5JGB1"/>
<evidence type="ECO:0000256" key="3">
    <source>
        <dbReference type="SAM" id="Coils"/>
    </source>
</evidence>
<keyword evidence="3" id="KW-0175">Coiled coil</keyword>
<evidence type="ECO:0000313" key="5">
    <source>
        <dbReference type="Proteomes" id="UP000000536"/>
    </source>
</evidence>
<protein>
    <recommendedName>
        <fullName evidence="6">Type I-A CRISPR-associated protein Cas7/Csa2</fullName>
    </recommendedName>
</protein>
<dbReference type="AlphaFoldDB" id="Q5JGB1"/>
<accession>Q5JGB1</accession>
<proteinExistence type="predicted"/>
<dbReference type="Proteomes" id="UP000000536">
    <property type="component" value="Chromosome"/>
</dbReference>
<dbReference type="PANTHER" id="PTHR37459">
    <property type="match status" value="1"/>
</dbReference>
<reference evidence="4 5" key="1">
    <citation type="journal article" date="2005" name="Genome Res.">
        <title>Complete genome sequence of the hyperthermophilic archaeon Thermococcus kodakaraensis KOD1 and comparison with Pyrococcus genomes.</title>
        <authorList>
            <person name="Fukui T."/>
            <person name="Atomi H."/>
            <person name="Kanai T."/>
            <person name="Matsumi R."/>
            <person name="Fujiwara S."/>
            <person name="Imanaka T."/>
        </authorList>
    </citation>
    <scope>NUCLEOTIDE SEQUENCE [LARGE SCALE GENOMIC DNA]</scope>
    <source>
        <strain evidence="5">ATCC BAA-918 / JCM 12380 / KOD1</strain>
    </source>
</reference>
<organism evidence="4 5">
    <name type="scientific">Thermococcus kodakarensis (strain ATCC BAA-918 / JCM 12380 / KOD1)</name>
    <name type="common">Pyrococcus kodakaraensis (strain KOD1)</name>
    <dbReference type="NCBI Taxonomy" id="69014"/>
    <lineage>
        <taxon>Archaea</taxon>
        <taxon>Methanobacteriati</taxon>
        <taxon>Methanobacteriota</taxon>
        <taxon>Thermococci</taxon>
        <taxon>Thermococcales</taxon>
        <taxon>Thermococcaceae</taxon>
        <taxon>Thermococcus</taxon>
    </lineage>
</organism>
<dbReference type="eggNOG" id="arCOG03617">
    <property type="taxonomic scope" value="Archaea"/>
</dbReference>
<keyword evidence="1" id="KW-0051">Antiviral defense</keyword>
<dbReference type="KEGG" id="tko:TK0453"/>
<dbReference type="InterPro" id="IPR010154">
    <property type="entry name" value="CRISPR-assoc_Cas7/Cst2/DevR"/>
</dbReference>
<dbReference type="InParanoid" id="Q5JGB1"/>
<evidence type="ECO:0000256" key="2">
    <source>
        <dbReference type="ARBA" id="ARBA00025626"/>
    </source>
</evidence>
<dbReference type="InterPro" id="IPR052681">
    <property type="entry name" value="CRISPR-Cas7/Cst2/DevR"/>
</dbReference>
<dbReference type="EnsemblBacteria" id="BAD84642">
    <property type="protein sequence ID" value="BAD84642"/>
    <property type="gene ID" value="TK0453"/>
</dbReference>
<gene>
    <name evidence="4" type="ordered locus">TK0453</name>
</gene>
<feature type="coiled-coil region" evidence="3">
    <location>
        <begin position="118"/>
        <end position="145"/>
    </location>
</feature>